<dbReference type="SUPFAM" id="SSF47353">
    <property type="entry name" value="Retrovirus capsid dimerization domain-like"/>
    <property type="match status" value="1"/>
</dbReference>
<evidence type="ECO:0000313" key="4">
    <source>
        <dbReference type="Proteomes" id="UP000472273"/>
    </source>
</evidence>
<dbReference type="FunFam" id="1.10.4020.10:FF:000001">
    <property type="entry name" value="zinc finger protein 263 isoform X1"/>
    <property type="match status" value="1"/>
</dbReference>
<reference evidence="3" key="2">
    <citation type="submission" date="2025-09" db="UniProtKB">
        <authorList>
            <consortium name="Ensembl"/>
        </authorList>
    </citation>
    <scope>IDENTIFICATION</scope>
</reference>
<dbReference type="PROSITE" id="PS50804">
    <property type="entry name" value="SCAN_BOX"/>
    <property type="match status" value="1"/>
</dbReference>
<evidence type="ECO:0000313" key="3">
    <source>
        <dbReference type="Ensembl" id="ENSPTXP00000016233.1"/>
    </source>
</evidence>
<dbReference type="CDD" id="cd07936">
    <property type="entry name" value="SCAN"/>
    <property type="match status" value="1"/>
</dbReference>
<name>A0A670Z372_PSETE</name>
<keyword evidence="4" id="KW-1185">Reference proteome</keyword>
<dbReference type="InterPro" id="IPR038269">
    <property type="entry name" value="SCAN_sf"/>
</dbReference>
<dbReference type="AlphaFoldDB" id="A0A670Z372"/>
<organism evidence="3 4">
    <name type="scientific">Pseudonaja textilis</name>
    <name type="common">Eastern brown snake</name>
    <dbReference type="NCBI Taxonomy" id="8673"/>
    <lineage>
        <taxon>Eukaryota</taxon>
        <taxon>Metazoa</taxon>
        <taxon>Chordata</taxon>
        <taxon>Craniata</taxon>
        <taxon>Vertebrata</taxon>
        <taxon>Euteleostomi</taxon>
        <taxon>Lepidosauria</taxon>
        <taxon>Squamata</taxon>
        <taxon>Bifurcata</taxon>
        <taxon>Unidentata</taxon>
        <taxon>Episquamata</taxon>
        <taxon>Toxicofera</taxon>
        <taxon>Serpentes</taxon>
        <taxon>Colubroidea</taxon>
        <taxon>Elapidae</taxon>
        <taxon>Hydrophiinae</taxon>
        <taxon>Pseudonaja</taxon>
    </lineage>
</organism>
<sequence length="241" mass="27892">ERSVIPEDSAKMDVIHPEWKGVGKDPIAAQPGNFVEVWVGPGQKIPEEEALSSEIQRWYFRNSPFQEAEGPRELCSRLHRLCWGWLQPEKHTKAQMLDRVILEQFLAILPSEMQRWVRECRAETTCQAVALAEGFLTHLEQFFRYPFLSLMMDTEDTQHCGHKMKIQILFISCPVNSSSQIFQVLRSFLEVGINYPEERVDPTNPTQKSYLRGISKGKHRCQDVSPGKAMLYMFRGFPESF</sequence>
<dbReference type="PANTHER" id="PTHR45935:SF15">
    <property type="entry name" value="SCAN BOX DOMAIN-CONTAINING PROTEIN"/>
    <property type="match status" value="1"/>
</dbReference>
<feature type="domain" description="SCAN box" evidence="2">
    <location>
        <begin position="57"/>
        <end position="135"/>
    </location>
</feature>
<dbReference type="Proteomes" id="UP000472273">
    <property type="component" value="Unplaced"/>
</dbReference>
<dbReference type="PANTHER" id="PTHR45935">
    <property type="entry name" value="PROTEIN ZBED8-RELATED"/>
    <property type="match status" value="1"/>
</dbReference>
<dbReference type="Pfam" id="PF02023">
    <property type="entry name" value="SCAN"/>
    <property type="match status" value="1"/>
</dbReference>
<protein>
    <recommendedName>
        <fullName evidence="2">SCAN box domain-containing protein</fullName>
    </recommendedName>
</protein>
<dbReference type="InterPro" id="IPR050916">
    <property type="entry name" value="SCAN-C2H2_zinc_finger"/>
</dbReference>
<evidence type="ECO:0000259" key="2">
    <source>
        <dbReference type="PROSITE" id="PS50804"/>
    </source>
</evidence>
<proteinExistence type="predicted"/>
<dbReference type="InterPro" id="IPR003309">
    <property type="entry name" value="SCAN_dom"/>
</dbReference>
<dbReference type="GeneTree" id="ENSGT00940000154715"/>
<evidence type="ECO:0000256" key="1">
    <source>
        <dbReference type="ARBA" id="ARBA00023242"/>
    </source>
</evidence>
<dbReference type="Ensembl" id="ENSPTXT00000016733.1">
    <property type="protein sequence ID" value="ENSPTXP00000016233.1"/>
    <property type="gene ID" value="ENSPTXG00000011230.1"/>
</dbReference>
<dbReference type="Gene3D" id="1.10.4020.10">
    <property type="entry name" value="DNA breaking-rejoining enzymes"/>
    <property type="match status" value="1"/>
</dbReference>
<dbReference type="SMART" id="SM00431">
    <property type="entry name" value="SCAN"/>
    <property type="match status" value="1"/>
</dbReference>
<accession>A0A670Z372</accession>
<keyword evidence="1" id="KW-0539">Nucleus</keyword>
<reference evidence="3" key="1">
    <citation type="submission" date="2025-08" db="UniProtKB">
        <authorList>
            <consortium name="Ensembl"/>
        </authorList>
    </citation>
    <scope>IDENTIFICATION</scope>
</reference>